<keyword evidence="1" id="KW-0472">Membrane</keyword>
<proteinExistence type="predicted"/>
<dbReference type="EMBL" id="JBHSRJ010000005">
    <property type="protein sequence ID" value="MFC6044433.1"/>
    <property type="molecule type" value="Genomic_DNA"/>
</dbReference>
<evidence type="ECO:0000256" key="1">
    <source>
        <dbReference type="SAM" id="Phobius"/>
    </source>
</evidence>
<evidence type="ECO:0000313" key="2">
    <source>
        <dbReference type="EMBL" id="MFC6044433.1"/>
    </source>
</evidence>
<gene>
    <name evidence="2" type="ORF">ACFPYL_15185</name>
</gene>
<dbReference type="Proteomes" id="UP001596135">
    <property type="component" value="Unassembled WGS sequence"/>
</dbReference>
<reference evidence="3" key="1">
    <citation type="journal article" date="2019" name="Int. J. Syst. Evol. Microbiol.">
        <title>The Global Catalogue of Microorganisms (GCM) 10K type strain sequencing project: providing services to taxonomists for standard genome sequencing and annotation.</title>
        <authorList>
            <consortium name="The Broad Institute Genomics Platform"/>
            <consortium name="The Broad Institute Genome Sequencing Center for Infectious Disease"/>
            <person name="Wu L."/>
            <person name="Ma J."/>
        </authorList>
    </citation>
    <scope>NUCLEOTIDE SEQUENCE [LARGE SCALE GENOMIC DNA]</scope>
    <source>
        <strain evidence="3">CCUG 54522</strain>
    </source>
</reference>
<keyword evidence="1" id="KW-1133">Transmembrane helix</keyword>
<comment type="caution">
    <text evidence="2">The sequence shown here is derived from an EMBL/GenBank/DDBJ whole genome shotgun (WGS) entry which is preliminary data.</text>
</comment>
<evidence type="ECO:0000313" key="3">
    <source>
        <dbReference type="Proteomes" id="UP001596135"/>
    </source>
</evidence>
<protein>
    <submittedName>
        <fullName evidence="2">Uncharacterized protein</fullName>
    </submittedName>
</protein>
<feature type="transmembrane region" description="Helical" evidence="1">
    <location>
        <begin position="80"/>
        <end position="100"/>
    </location>
</feature>
<keyword evidence="3" id="KW-1185">Reference proteome</keyword>
<sequence>MPPASPATITSTPTRASTPTERLLTGSLVVGPLLYLAADTTYAVRGWDDAGAGVLHVLGAIVYGLVVLRVASWTAPTSWLRALLVLTAVLGMAGNVAYGFDTIHTSYGDVALVDRSGAATLIKPLGLCFPLSLAVVAFTLRRLERHWQATLVLLAAAAWPVAHIGNIAALAVATNVVLTVALGSLALSGTRTTSG</sequence>
<name>A0ABW1LMU7_9ACTN</name>
<feature type="transmembrane region" description="Helical" evidence="1">
    <location>
        <begin position="147"/>
        <end position="162"/>
    </location>
</feature>
<feature type="transmembrane region" description="Helical" evidence="1">
    <location>
        <begin position="50"/>
        <end position="68"/>
    </location>
</feature>
<dbReference type="RefSeq" id="WP_379155869.1">
    <property type="nucleotide sequence ID" value="NZ_JBHSRJ010000005.1"/>
</dbReference>
<feature type="transmembrane region" description="Helical" evidence="1">
    <location>
        <begin position="120"/>
        <end position="140"/>
    </location>
</feature>
<organism evidence="2 3">
    <name type="scientific">Nocardioides hankookensis</name>
    <dbReference type="NCBI Taxonomy" id="443157"/>
    <lineage>
        <taxon>Bacteria</taxon>
        <taxon>Bacillati</taxon>
        <taxon>Actinomycetota</taxon>
        <taxon>Actinomycetes</taxon>
        <taxon>Propionibacteriales</taxon>
        <taxon>Nocardioidaceae</taxon>
        <taxon>Nocardioides</taxon>
    </lineage>
</organism>
<keyword evidence="1" id="KW-0812">Transmembrane</keyword>
<accession>A0ABW1LMU7</accession>